<name>G8R5D8_OWEHD</name>
<proteinExistence type="inferred from homology"/>
<dbReference type="InterPro" id="IPR005746">
    <property type="entry name" value="Thioredoxin"/>
</dbReference>
<dbReference type="Gene3D" id="3.40.30.10">
    <property type="entry name" value="Glutaredoxin"/>
    <property type="match status" value="1"/>
</dbReference>
<gene>
    <name evidence="6" type="ordered locus">Oweho_1178</name>
</gene>
<dbReference type="Proteomes" id="UP000005631">
    <property type="component" value="Chromosome"/>
</dbReference>
<comment type="similarity">
    <text evidence="3">Belongs to the thioredoxin family.</text>
</comment>
<dbReference type="InterPro" id="IPR013766">
    <property type="entry name" value="Thioredoxin_domain"/>
</dbReference>
<dbReference type="PROSITE" id="PS00194">
    <property type="entry name" value="THIOREDOXIN_1"/>
    <property type="match status" value="1"/>
</dbReference>
<dbReference type="AlphaFoldDB" id="G8R5D8"/>
<organism evidence="6 7">
    <name type="scientific">Owenweeksia hongkongensis (strain DSM 17368 / CIP 108786 / JCM 12287 / NRRL B-23963 / UST20020801)</name>
    <dbReference type="NCBI Taxonomy" id="926562"/>
    <lineage>
        <taxon>Bacteria</taxon>
        <taxon>Pseudomonadati</taxon>
        <taxon>Bacteroidota</taxon>
        <taxon>Flavobacteriia</taxon>
        <taxon>Flavobacteriales</taxon>
        <taxon>Owenweeksiaceae</taxon>
        <taxon>Owenweeksia</taxon>
    </lineage>
</organism>
<dbReference type="Pfam" id="PF00085">
    <property type="entry name" value="Thioredoxin"/>
    <property type="match status" value="1"/>
</dbReference>
<evidence type="ECO:0000256" key="1">
    <source>
        <dbReference type="ARBA" id="ARBA00023157"/>
    </source>
</evidence>
<feature type="disulfide bond" description="Redox-active" evidence="4">
    <location>
        <begin position="30"/>
        <end position="33"/>
    </location>
</feature>
<evidence type="ECO:0000256" key="4">
    <source>
        <dbReference type="PIRSR" id="PIRSR000077-4"/>
    </source>
</evidence>
<feature type="domain" description="Thioredoxin" evidence="5">
    <location>
        <begin position="1"/>
        <end position="105"/>
    </location>
</feature>
<dbReference type="RefSeq" id="WP_014201543.1">
    <property type="nucleotide sequence ID" value="NC_016599.1"/>
</dbReference>
<dbReference type="OrthoDB" id="7629852at2"/>
<dbReference type="STRING" id="926562.Oweho_1178"/>
<keyword evidence="1 4" id="KW-1015">Disulfide bond</keyword>
<evidence type="ECO:0000256" key="2">
    <source>
        <dbReference type="ARBA" id="ARBA00023284"/>
    </source>
</evidence>
<dbReference type="KEGG" id="oho:Oweho_1178"/>
<dbReference type="PIRSF" id="PIRSF000077">
    <property type="entry name" value="Thioredoxin"/>
    <property type="match status" value="1"/>
</dbReference>
<evidence type="ECO:0000259" key="5">
    <source>
        <dbReference type="PROSITE" id="PS51352"/>
    </source>
</evidence>
<reference evidence="6 7" key="1">
    <citation type="journal article" date="2012" name="Stand. Genomic Sci.">
        <title>Genome sequence of the orange-pigmented seawater bacterium Owenweeksia hongkongensis type strain (UST20020801(T)).</title>
        <authorList>
            <person name="Riedel T."/>
            <person name="Held B."/>
            <person name="Nolan M."/>
            <person name="Lucas S."/>
            <person name="Lapidus A."/>
            <person name="Tice H."/>
            <person name="Del Rio T.G."/>
            <person name="Cheng J.F."/>
            <person name="Han C."/>
            <person name="Tapia R."/>
            <person name="Goodwin L.A."/>
            <person name="Pitluck S."/>
            <person name="Liolios K."/>
            <person name="Mavromatis K."/>
            <person name="Pagani I."/>
            <person name="Ivanova N."/>
            <person name="Mikhailova N."/>
            <person name="Pati A."/>
            <person name="Chen A."/>
            <person name="Palaniappan K."/>
            <person name="Rohde M."/>
            <person name="Tindall B.J."/>
            <person name="Detter J.C."/>
            <person name="Goker M."/>
            <person name="Woyke T."/>
            <person name="Bristow J."/>
            <person name="Eisen J.A."/>
            <person name="Markowitz V."/>
            <person name="Hugenholtz P."/>
            <person name="Klenk H.P."/>
            <person name="Kyrpides N.C."/>
        </authorList>
    </citation>
    <scope>NUCLEOTIDE SEQUENCE</scope>
    <source>
        <strain evidence="7">DSM 17368 / JCM 12287 / NRRL B-23963</strain>
    </source>
</reference>
<keyword evidence="2 4" id="KW-0676">Redox-active center</keyword>
<dbReference type="GO" id="GO:0015035">
    <property type="term" value="F:protein-disulfide reductase activity"/>
    <property type="evidence" value="ECO:0007669"/>
    <property type="project" value="InterPro"/>
</dbReference>
<accession>G8R5D8</accession>
<dbReference type="PROSITE" id="PS51352">
    <property type="entry name" value="THIOREDOXIN_2"/>
    <property type="match status" value="1"/>
</dbReference>
<evidence type="ECO:0000256" key="3">
    <source>
        <dbReference type="PIRNR" id="PIRNR000077"/>
    </source>
</evidence>
<evidence type="ECO:0000313" key="6">
    <source>
        <dbReference type="EMBL" id="AEV32183.1"/>
    </source>
</evidence>
<sequence>MAVLTVTDAEFKKELEGNKKVVVKYYADWCGSCRLFSPKYKRVSNEDELQDVVFLEVDAEKNPEARKAAGVDNLPFLAAFKDGELVEGSAGSKEEYLRSLIAKLN</sequence>
<keyword evidence="7" id="KW-1185">Reference proteome</keyword>
<evidence type="ECO:0000313" key="7">
    <source>
        <dbReference type="Proteomes" id="UP000005631"/>
    </source>
</evidence>
<dbReference type="InterPro" id="IPR017937">
    <property type="entry name" value="Thioredoxin_CS"/>
</dbReference>
<dbReference type="HOGENOM" id="CLU_090389_14_4_10"/>
<dbReference type="EMBL" id="CP003156">
    <property type="protein sequence ID" value="AEV32183.1"/>
    <property type="molecule type" value="Genomic_DNA"/>
</dbReference>
<dbReference type="InterPro" id="IPR036249">
    <property type="entry name" value="Thioredoxin-like_sf"/>
</dbReference>
<dbReference type="eggNOG" id="COG0526">
    <property type="taxonomic scope" value="Bacteria"/>
</dbReference>
<dbReference type="SUPFAM" id="SSF52833">
    <property type="entry name" value="Thioredoxin-like"/>
    <property type="match status" value="1"/>
</dbReference>
<dbReference type="CDD" id="cd02947">
    <property type="entry name" value="TRX_family"/>
    <property type="match status" value="1"/>
</dbReference>
<protein>
    <recommendedName>
        <fullName evidence="3">Thioredoxin</fullName>
    </recommendedName>
</protein>
<dbReference type="PANTHER" id="PTHR46115">
    <property type="entry name" value="THIOREDOXIN-LIKE PROTEIN 1"/>
    <property type="match status" value="1"/>
</dbReference>